<dbReference type="Proteomes" id="UP000887565">
    <property type="component" value="Unplaced"/>
</dbReference>
<organism evidence="1 2">
    <name type="scientific">Romanomermis culicivorax</name>
    <name type="common">Nematode worm</name>
    <dbReference type="NCBI Taxonomy" id="13658"/>
    <lineage>
        <taxon>Eukaryota</taxon>
        <taxon>Metazoa</taxon>
        <taxon>Ecdysozoa</taxon>
        <taxon>Nematoda</taxon>
        <taxon>Enoplea</taxon>
        <taxon>Dorylaimia</taxon>
        <taxon>Mermithida</taxon>
        <taxon>Mermithoidea</taxon>
        <taxon>Mermithidae</taxon>
        <taxon>Romanomermis</taxon>
    </lineage>
</organism>
<keyword evidence="1" id="KW-1185">Reference proteome</keyword>
<reference evidence="2" key="1">
    <citation type="submission" date="2022-11" db="UniProtKB">
        <authorList>
            <consortium name="WormBaseParasite"/>
        </authorList>
    </citation>
    <scope>IDENTIFICATION</scope>
</reference>
<protein>
    <submittedName>
        <fullName evidence="2">Uncharacterized protein</fullName>
    </submittedName>
</protein>
<evidence type="ECO:0000313" key="1">
    <source>
        <dbReference type="Proteomes" id="UP000887565"/>
    </source>
</evidence>
<dbReference type="WBParaSite" id="nRc.2.0.1.t27575-RA">
    <property type="protein sequence ID" value="nRc.2.0.1.t27575-RA"/>
    <property type="gene ID" value="nRc.2.0.1.g27575"/>
</dbReference>
<dbReference type="AlphaFoldDB" id="A0A915JN03"/>
<name>A0A915JN03_ROMCU</name>
<sequence>MNHLRIAKNLLSRTFGCTTLFSDSTDNWPDSWPHEDPAETEKSVEDFLLIYYYLEIVACVLQNSRRSRFNCFDYYFTGSLTIVLLNRENNLSIRKALKCFSRAHTVIVVTWVSERKRGASAKSV</sequence>
<evidence type="ECO:0000313" key="2">
    <source>
        <dbReference type="WBParaSite" id="nRc.2.0.1.t27575-RA"/>
    </source>
</evidence>
<proteinExistence type="predicted"/>
<accession>A0A915JN03</accession>